<evidence type="ECO:0000256" key="2">
    <source>
        <dbReference type="ARBA" id="ARBA00022759"/>
    </source>
</evidence>
<keyword evidence="1" id="KW-0540">Nuclease</keyword>
<sequence length="410" mass="47799">MRLTKMAKAADTLQFSLVLLGLLLIVFKTCNAYCHLNVTLLKSRDSPMVIQKENGHLKAVMPSFIQDNYVFINLTGQDINLACPGKENRFDFIKNNPANFKCGTAENRTVFYIDGQDFDHSLVTCFDYLIAYENELNQTCHDGKGELFEIGFQIDSQQFYRMYTICYNIESGFSYYAKHSIEGFPDYPSHHHHLLKQFSVMNPRMAKKLIHVLTFMRRKRQYDRLSNILGLKISEKYFRGQNHFFTGVTLVPHADFLVTSHQTATHIKANLLFLWKPREVLWRTLEYNIRLLARNKTINIITGVLDRAKINNNTLYMGPQNSLPIHSYLWKFVADPKTNKCILFLMENFVIDDNVKHKCNLPCTQNGWLKHYKWKKSDYRVFFCCDISEMKETISDIPSNSKCTSILTLE</sequence>
<dbReference type="Gene3D" id="3.40.570.10">
    <property type="entry name" value="Extracellular Endonuclease, subunit A"/>
    <property type="match status" value="1"/>
</dbReference>
<dbReference type="InterPro" id="IPR040255">
    <property type="entry name" value="Non-specific_endonuclease"/>
</dbReference>
<dbReference type="PANTHER" id="PTHR13966:SF17">
    <property type="entry name" value="ENDONUCLEASE-RELATED"/>
    <property type="match status" value="1"/>
</dbReference>
<dbReference type="InterPro" id="IPR044929">
    <property type="entry name" value="DNA/RNA_non-sp_Endonuclease_sf"/>
</dbReference>
<dbReference type="EnsemblMetazoa" id="XM_014386883.2">
    <property type="protein sequence ID" value="XP_014242369.1"/>
    <property type="gene ID" value="LOC106662658"/>
</dbReference>
<organism evidence="3 4">
    <name type="scientific">Cimex lectularius</name>
    <name type="common">Bed bug</name>
    <name type="synonym">Acanthia lectularia</name>
    <dbReference type="NCBI Taxonomy" id="79782"/>
    <lineage>
        <taxon>Eukaryota</taxon>
        <taxon>Metazoa</taxon>
        <taxon>Ecdysozoa</taxon>
        <taxon>Arthropoda</taxon>
        <taxon>Hexapoda</taxon>
        <taxon>Insecta</taxon>
        <taxon>Pterygota</taxon>
        <taxon>Neoptera</taxon>
        <taxon>Paraneoptera</taxon>
        <taxon>Hemiptera</taxon>
        <taxon>Heteroptera</taxon>
        <taxon>Panheteroptera</taxon>
        <taxon>Cimicomorpha</taxon>
        <taxon>Cimicidae</taxon>
        <taxon>Cimex</taxon>
    </lineage>
</organism>
<evidence type="ECO:0000313" key="4">
    <source>
        <dbReference type="Proteomes" id="UP000494040"/>
    </source>
</evidence>
<dbReference type="GO" id="GO:0005743">
    <property type="term" value="C:mitochondrial inner membrane"/>
    <property type="evidence" value="ECO:0007669"/>
    <property type="project" value="TreeGrafter"/>
</dbReference>
<protein>
    <submittedName>
        <fullName evidence="3">Uncharacterized protein</fullName>
    </submittedName>
</protein>
<dbReference type="GeneID" id="106662658"/>
<name>A0A8I6RAL6_CIMLE</name>
<accession>A0A8I6RAL6</accession>
<keyword evidence="2" id="KW-0255">Endonuclease</keyword>
<dbReference type="RefSeq" id="XP_014242369.1">
    <property type="nucleotide sequence ID" value="XM_014386883.2"/>
</dbReference>
<dbReference type="OMA" id="TTWQWST"/>
<dbReference type="OrthoDB" id="8194122at2759"/>
<keyword evidence="2" id="KW-0378">Hydrolase</keyword>
<dbReference type="AlphaFoldDB" id="A0A8I6RAL6"/>
<proteinExistence type="predicted"/>
<reference evidence="3" key="1">
    <citation type="submission" date="2022-01" db="UniProtKB">
        <authorList>
            <consortium name="EnsemblMetazoa"/>
        </authorList>
    </citation>
    <scope>IDENTIFICATION</scope>
</reference>
<dbReference type="GO" id="GO:0005634">
    <property type="term" value="C:nucleus"/>
    <property type="evidence" value="ECO:0007669"/>
    <property type="project" value="TreeGrafter"/>
</dbReference>
<dbReference type="Proteomes" id="UP000494040">
    <property type="component" value="Unassembled WGS sequence"/>
</dbReference>
<dbReference type="GO" id="GO:0004521">
    <property type="term" value="F:RNA endonuclease activity"/>
    <property type="evidence" value="ECO:0007669"/>
    <property type="project" value="TreeGrafter"/>
</dbReference>
<dbReference type="SUPFAM" id="SSF54060">
    <property type="entry name" value="His-Me finger endonucleases"/>
    <property type="match status" value="1"/>
</dbReference>
<dbReference type="KEGG" id="clec:106662658"/>
<keyword evidence="4" id="KW-1185">Reference proteome</keyword>
<dbReference type="PANTHER" id="PTHR13966">
    <property type="entry name" value="ENDONUCLEASE RELATED"/>
    <property type="match status" value="1"/>
</dbReference>
<evidence type="ECO:0000313" key="3">
    <source>
        <dbReference type="EnsemblMetazoa" id="XP_014242369.1"/>
    </source>
</evidence>
<evidence type="ECO:0000256" key="1">
    <source>
        <dbReference type="ARBA" id="ARBA00022722"/>
    </source>
</evidence>
<dbReference type="GO" id="GO:0006309">
    <property type="term" value="P:apoptotic DNA fragmentation"/>
    <property type="evidence" value="ECO:0007669"/>
    <property type="project" value="TreeGrafter"/>
</dbReference>
<dbReference type="InterPro" id="IPR044925">
    <property type="entry name" value="His-Me_finger_sf"/>
</dbReference>
<dbReference type="GO" id="GO:0000014">
    <property type="term" value="F:single-stranded DNA endodeoxyribonuclease activity"/>
    <property type="evidence" value="ECO:0007669"/>
    <property type="project" value="TreeGrafter"/>
</dbReference>